<name>A0AA87US69_9MICO</name>
<keyword evidence="2" id="KW-1185">Reference proteome</keyword>
<dbReference type="Proteomes" id="UP000321749">
    <property type="component" value="Unassembled WGS sequence"/>
</dbReference>
<evidence type="ECO:0000313" key="1">
    <source>
        <dbReference type="EMBL" id="GEK80130.1"/>
    </source>
</evidence>
<evidence type="ECO:0000313" key="2">
    <source>
        <dbReference type="Proteomes" id="UP000321749"/>
    </source>
</evidence>
<dbReference type="AlphaFoldDB" id="A0AA87US69"/>
<protein>
    <submittedName>
        <fullName evidence="1">Uncharacterized protein</fullName>
    </submittedName>
</protein>
<dbReference type="EMBL" id="BJUU01000007">
    <property type="protein sequence ID" value="GEK80130.1"/>
    <property type="molecule type" value="Genomic_DNA"/>
</dbReference>
<reference evidence="1 2" key="1">
    <citation type="submission" date="2019-07" db="EMBL/GenBank/DDBJ databases">
        <title>Whole genome shotgun sequence of Agrococcus baldri NBRC 103055.</title>
        <authorList>
            <person name="Hosoyama A."/>
            <person name="Uohara A."/>
            <person name="Ohji S."/>
            <person name="Ichikawa N."/>
        </authorList>
    </citation>
    <scope>NUCLEOTIDE SEQUENCE [LARGE SCALE GENOMIC DNA]</scope>
    <source>
        <strain evidence="1 2">NBRC 103055</strain>
    </source>
</reference>
<sequence length="66" mass="7841">MKTSRRRNYKHADRQVSAFKRVDIQQDRRKFARSFTLMGLEQARREAEAMRDGFASQPEREEASHA</sequence>
<gene>
    <name evidence="1" type="ORF">ABA31_14810</name>
</gene>
<accession>A0AA87US69</accession>
<proteinExistence type="predicted"/>
<comment type="caution">
    <text evidence="1">The sequence shown here is derived from an EMBL/GenBank/DDBJ whole genome shotgun (WGS) entry which is preliminary data.</text>
</comment>
<dbReference type="RefSeq" id="WP_146794131.1">
    <property type="nucleotide sequence ID" value="NZ_BJUU01000007.1"/>
</dbReference>
<organism evidence="1 2">
    <name type="scientific">Agrococcus baldri</name>
    <dbReference type="NCBI Taxonomy" id="153730"/>
    <lineage>
        <taxon>Bacteria</taxon>
        <taxon>Bacillati</taxon>
        <taxon>Actinomycetota</taxon>
        <taxon>Actinomycetes</taxon>
        <taxon>Micrococcales</taxon>
        <taxon>Microbacteriaceae</taxon>
        <taxon>Agrococcus</taxon>
    </lineage>
</organism>